<proteinExistence type="inferred from homology"/>
<dbReference type="Pfam" id="PF18317">
    <property type="entry name" value="SDH_C"/>
    <property type="match status" value="1"/>
</dbReference>
<dbReference type="FunFam" id="3.40.50.10860:FF:000006">
    <property type="entry name" value="Shikimate dehydrogenase (NADP(+))"/>
    <property type="match status" value="1"/>
</dbReference>
<feature type="domain" description="Quinate/shikimate 5-dehydrogenase/glutamyl-tRNA reductase" evidence="9">
    <location>
        <begin position="116"/>
        <end position="196"/>
    </location>
</feature>
<feature type="binding site" evidence="8">
    <location>
        <position position="80"/>
    </location>
    <ligand>
        <name>NADP(+)</name>
        <dbReference type="ChEBI" id="CHEBI:58349"/>
    </ligand>
</feature>
<evidence type="ECO:0000256" key="6">
    <source>
        <dbReference type="ARBA" id="ARBA00023141"/>
    </source>
</evidence>
<feature type="domain" description="Shikimate dehydrogenase substrate binding N-terminal" evidence="10">
    <location>
        <begin position="7"/>
        <end position="91"/>
    </location>
</feature>
<dbReference type="GO" id="GO:0005829">
    <property type="term" value="C:cytosol"/>
    <property type="evidence" value="ECO:0007669"/>
    <property type="project" value="TreeGrafter"/>
</dbReference>
<dbReference type="GO" id="GO:0009073">
    <property type="term" value="P:aromatic amino acid family biosynthetic process"/>
    <property type="evidence" value="ECO:0007669"/>
    <property type="project" value="UniProtKB-KW"/>
</dbReference>
<feature type="binding site" evidence="8">
    <location>
        <position position="89"/>
    </location>
    <ligand>
        <name>shikimate</name>
        <dbReference type="ChEBI" id="CHEBI:36208"/>
    </ligand>
</feature>
<comment type="function">
    <text evidence="8">Involved in the biosynthesis of the chorismate, which leads to the biosynthesis of aromatic amino acids. Catalyzes the reversible NADPH linked reduction of 3-dehydroshikimate (DHSA) to yield shikimate (SA).</text>
</comment>
<feature type="binding site" evidence="8">
    <location>
        <position position="249"/>
    </location>
    <ligand>
        <name>shikimate</name>
        <dbReference type="ChEBI" id="CHEBI:36208"/>
    </ligand>
</feature>
<dbReference type="PANTHER" id="PTHR21089">
    <property type="entry name" value="SHIKIMATE DEHYDROGENASE"/>
    <property type="match status" value="1"/>
</dbReference>
<dbReference type="EC" id="1.1.1.25" evidence="2 8"/>
<feature type="binding site" evidence="8">
    <location>
        <position position="105"/>
    </location>
    <ligand>
        <name>shikimate</name>
        <dbReference type="ChEBI" id="CHEBI:36208"/>
    </ligand>
</feature>
<evidence type="ECO:0000256" key="3">
    <source>
        <dbReference type="ARBA" id="ARBA00022605"/>
    </source>
</evidence>
<gene>
    <name evidence="8" type="primary">aroE</name>
    <name evidence="12" type="ORF">EH243_12375</name>
</gene>
<feature type="binding site" evidence="8">
    <location>
        <begin position="15"/>
        <end position="17"/>
    </location>
    <ligand>
        <name>shikimate</name>
        <dbReference type="ChEBI" id="CHEBI:36208"/>
    </ligand>
</feature>
<dbReference type="InterPro" id="IPR013708">
    <property type="entry name" value="Shikimate_DH-bd_N"/>
</dbReference>
<dbReference type="Gene3D" id="3.40.50.10860">
    <property type="entry name" value="Leucine Dehydrogenase, chain A, domain 1"/>
    <property type="match status" value="1"/>
</dbReference>
<feature type="binding site" evidence="8">
    <location>
        <position position="220"/>
    </location>
    <ligand>
        <name>shikimate</name>
        <dbReference type="ChEBI" id="CHEBI:36208"/>
    </ligand>
</feature>
<dbReference type="GO" id="GO:0004764">
    <property type="term" value="F:shikimate 3-dehydrogenase (NADP+) activity"/>
    <property type="evidence" value="ECO:0007669"/>
    <property type="project" value="UniProtKB-UniRule"/>
</dbReference>
<evidence type="ECO:0000313" key="13">
    <source>
        <dbReference type="Proteomes" id="UP000283087"/>
    </source>
</evidence>
<evidence type="ECO:0000256" key="7">
    <source>
        <dbReference type="ARBA" id="ARBA00049442"/>
    </source>
</evidence>
<reference evidence="12 13" key="1">
    <citation type="submission" date="2018-11" db="EMBL/GenBank/DDBJ databases">
        <title>The draft genome sequence of Amphritea opalescens ANRC-JH13T.</title>
        <authorList>
            <person name="Fang Z."/>
            <person name="Zhang Y."/>
            <person name="Han X."/>
        </authorList>
    </citation>
    <scope>NUCLEOTIDE SEQUENCE [LARGE SCALE GENOMIC DNA]</scope>
    <source>
        <strain evidence="12 13">ANRC-JH13</strain>
    </source>
</reference>
<evidence type="ECO:0000313" key="12">
    <source>
        <dbReference type="EMBL" id="RTE65456.1"/>
    </source>
</evidence>
<dbReference type="Pfam" id="PF08501">
    <property type="entry name" value="Shikimate_dh_N"/>
    <property type="match status" value="1"/>
</dbReference>
<dbReference type="UniPathway" id="UPA00053">
    <property type="reaction ID" value="UER00087"/>
</dbReference>
<comment type="caution">
    <text evidence="12">The sequence shown here is derived from an EMBL/GenBank/DDBJ whole genome shotgun (WGS) entry which is preliminary data.</text>
</comment>
<dbReference type="InterPro" id="IPR011342">
    <property type="entry name" value="Shikimate_DH"/>
</dbReference>
<accession>A0A430KPR2</accession>
<keyword evidence="4 8" id="KW-0521">NADP</keyword>
<sequence length="278" mass="30170">MTDRYAVFGNPIKHSKSPLIHKVFAQQTHQDLEYHSVLVPEDGFDVAVDNFLSPGSDGKGLNITVPFKEQAWQKAECHSERAKLAGAVNTLYRNAAGQLCGDNTDGLGLVADITRNNGGEIRGKDVLILGAGGAVRGVLEPILALQPARLVIANRTVARAEVLAELFHDVGAIEVSSFAELEGQQFDLVINGTAASLQGEVPPLPDDLLREGAWCYDMMYGADMTPFNRWAEAHGAARIMDGLGMLVEQAAESFSIWRGVRPDTSELIQELRHQLLAK</sequence>
<feature type="active site" description="Proton acceptor" evidence="8">
    <location>
        <position position="68"/>
    </location>
</feature>
<keyword evidence="6 8" id="KW-0057">Aromatic amino acid biosynthesis</keyword>
<dbReference type="GO" id="GO:0050661">
    <property type="term" value="F:NADP binding"/>
    <property type="evidence" value="ECO:0007669"/>
    <property type="project" value="InterPro"/>
</dbReference>
<dbReference type="GO" id="GO:0009423">
    <property type="term" value="P:chorismate biosynthetic process"/>
    <property type="evidence" value="ECO:0007669"/>
    <property type="project" value="UniProtKB-UniRule"/>
</dbReference>
<keyword evidence="5 8" id="KW-0560">Oxidoreductase</keyword>
<dbReference type="SUPFAM" id="SSF51735">
    <property type="entry name" value="NAD(P)-binding Rossmann-fold domains"/>
    <property type="match status" value="1"/>
</dbReference>
<feature type="domain" description="SDH C-terminal" evidence="11">
    <location>
        <begin position="242"/>
        <end position="272"/>
    </location>
</feature>
<evidence type="ECO:0000256" key="4">
    <source>
        <dbReference type="ARBA" id="ARBA00022857"/>
    </source>
</evidence>
<dbReference type="NCBIfam" id="TIGR00507">
    <property type="entry name" value="aroE"/>
    <property type="match status" value="1"/>
</dbReference>
<comment type="pathway">
    <text evidence="1 8">Metabolic intermediate biosynthesis; chorismate biosynthesis; chorismate from D-erythrose 4-phosphate and phosphoenolpyruvate: step 4/7.</text>
</comment>
<dbReference type="HAMAP" id="MF_00222">
    <property type="entry name" value="Shikimate_DH_AroE"/>
    <property type="match status" value="1"/>
</dbReference>
<dbReference type="AlphaFoldDB" id="A0A430KPR2"/>
<comment type="catalytic activity">
    <reaction evidence="7 8">
        <text>shikimate + NADP(+) = 3-dehydroshikimate + NADPH + H(+)</text>
        <dbReference type="Rhea" id="RHEA:17737"/>
        <dbReference type="ChEBI" id="CHEBI:15378"/>
        <dbReference type="ChEBI" id="CHEBI:16630"/>
        <dbReference type="ChEBI" id="CHEBI:36208"/>
        <dbReference type="ChEBI" id="CHEBI:57783"/>
        <dbReference type="ChEBI" id="CHEBI:58349"/>
        <dbReference type="EC" id="1.1.1.25"/>
    </reaction>
</comment>
<dbReference type="PANTHER" id="PTHR21089:SF1">
    <property type="entry name" value="BIFUNCTIONAL 3-DEHYDROQUINATE DEHYDRATASE_SHIKIMATE DEHYDROGENASE, CHLOROPLASTIC"/>
    <property type="match status" value="1"/>
</dbReference>
<dbReference type="OrthoDB" id="9776868at2"/>
<evidence type="ECO:0000256" key="5">
    <source>
        <dbReference type="ARBA" id="ARBA00023002"/>
    </source>
</evidence>
<dbReference type="FunFam" id="3.40.50.720:FF:000104">
    <property type="entry name" value="Shikimate dehydrogenase (NADP(+))"/>
    <property type="match status" value="1"/>
</dbReference>
<comment type="subunit">
    <text evidence="8">Homodimer.</text>
</comment>
<dbReference type="InterPro" id="IPR041121">
    <property type="entry name" value="SDH_C"/>
</dbReference>
<dbReference type="InterPro" id="IPR006151">
    <property type="entry name" value="Shikm_DH/Glu-tRNA_Rdtase"/>
</dbReference>
<name>A0A430KPR2_9GAMM</name>
<evidence type="ECO:0000256" key="1">
    <source>
        <dbReference type="ARBA" id="ARBA00004871"/>
    </source>
</evidence>
<dbReference type="CDD" id="cd01065">
    <property type="entry name" value="NAD_bind_Shikimate_DH"/>
    <property type="match status" value="1"/>
</dbReference>
<feature type="binding site" evidence="8">
    <location>
        <begin position="154"/>
        <end position="159"/>
    </location>
    <ligand>
        <name>NADP(+)</name>
        <dbReference type="ChEBI" id="CHEBI:58349"/>
    </ligand>
</feature>
<evidence type="ECO:0000256" key="2">
    <source>
        <dbReference type="ARBA" id="ARBA00012962"/>
    </source>
</evidence>
<keyword evidence="3 8" id="KW-0028">Amino-acid biosynthesis</keyword>
<dbReference type="SUPFAM" id="SSF53223">
    <property type="entry name" value="Aminoacid dehydrogenase-like, N-terminal domain"/>
    <property type="match status" value="1"/>
</dbReference>
<keyword evidence="13" id="KW-1185">Reference proteome</keyword>
<protein>
    <recommendedName>
        <fullName evidence="2 8">Shikimate dehydrogenase (NADP(+))</fullName>
        <shortName evidence="8">SDH</shortName>
        <ecNumber evidence="2 8">1.1.1.25</ecNumber>
    </recommendedName>
</protein>
<dbReference type="Gene3D" id="3.40.50.720">
    <property type="entry name" value="NAD(P)-binding Rossmann-like Domain"/>
    <property type="match status" value="1"/>
</dbReference>
<evidence type="ECO:0000259" key="10">
    <source>
        <dbReference type="Pfam" id="PF08501"/>
    </source>
</evidence>
<comment type="similarity">
    <text evidence="8">Belongs to the shikimate dehydrogenase family.</text>
</comment>
<feature type="binding site" evidence="8">
    <location>
        <position position="218"/>
    </location>
    <ligand>
        <name>NADP(+)</name>
        <dbReference type="ChEBI" id="CHEBI:58349"/>
    </ligand>
</feature>
<dbReference type="EMBL" id="RQXW01000010">
    <property type="protein sequence ID" value="RTE65456.1"/>
    <property type="molecule type" value="Genomic_DNA"/>
</dbReference>
<dbReference type="GO" id="GO:0008652">
    <property type="term" value="P:amino acid biosynthetic process"/>
    <property type="evidence" value="ECO:0007669"/>
    <property type="project" value="UniProtKB-KW"/>
</dbReference>
<feature type="binding site" evidence="8">
    <location>
        <position position="242"/>
    </location>
    <ligand>
        <name>NADP(+)</name>
        <dbReference type="ChEBI" id="CHEBI:58349"/>
    </ligand>
</feature>
<dbReference type="InterPro" id="IPR046346">
    <property type="entry name" value="Aminoacid_DH-like_N_sf"/>
</dbReference>
<dbReference type="NCBIfam" id="NF001310">
    <property type="entry name" value="PRK00258.1-2"/>
    <property type="match status" value="1"/>
</dbReference>
<feature type="binding site" evidence="8">
    <location>
        <position position="64"/>
    </location>
    <ligand>
        <name>shikimate</name>
        <dbReference type="ChEBI" id="CHEBI:36208"/>
    </ligand>
</feature>
<dbReference type="InterPro" id="IPR022893">
    <property type="entry name" value="Shikimate_DH_fam"/>
</dbReference>
<evidence type="ECO:0000259" key="9">
    <source>
        <dbReference type="Pfam" id="PF01488"/>
    </source>
</evidence>
<dbReference type="Pfam" id="PF01488">
    <property type="entry name" value="Shikimate_DH"/>
    <property type="match status" value="1"/>
</dbReference>
<evidence type="ECO:0000259" key="11">
    <source>
        <dbReference type="Pfam" id="PF18317"/>
    </source>
</evidence>
<dbReference type="GO" id="GO:0019632">
    <property type="term" value="P:shikimate metabolic process"/>
    <property type="evidence" value="ECO:0007669"/>
    <property type="project" value="InterPro"/>
</dbReference>
<dbReference type="InterPro" id="IPR036291">
    <property type="entry name" value="NAD(P)-bd_dom_sf"/>
</dbReference>
<organism evidence="12 13">
    <name type="scientific">Amphritea opalescens</name>
    <dbReference type="NCBI Taxonomy" id="2490544"/>
    <lineage>
        <taxon>Bacteria</taxon>
        <taxon>Pseudomonadati</taxon>
        <taxon>Pseudomonadota</taxon>
        <taxon>Gammaproteobacteria</taxon>
        <taxon>Oceanospirillales</taxon>
        <taxon>Oceanospirillaceae</taxon>
        <taxon>Amphritea</taxon>
    </lineage>
</organism>
<feature type="binding site" evidence="8">
    <location>
        <begin position="130"/>
        <end position="134"/>
    </location>
    <ligand>
        <name>NADP(+)</name>
        <dbReference type="ChEBI" id="CHEBI:58349"/>
    </ligand>
</feature>
<evidence type="ECO:0000256" key="8">
    <source>
        <dbReference type="HAMAP-Rule" id="MF_00222"/>
    </source>
</evidence>
<dbReference type="RefSeq" id="WP_126158983.1">
    <property type="nucleotide sequence ID" value="NZ_RQXW01000010.1"/>
</dbReference>
<dbReference type="Proteomes" id="UP000283087">
    <property type="component" value="Unassembled WGS sequence"/>
</dbReference>